<dbReference type="InterPro" id="IPR051678">
    <property type="entry name" value="AGP_Transferase"/>
</dbReference>
<dbReference type="SUPFAM" id="SSF56112">
    <property type="entry name" value="Protein kinase-like (PK-like)"/>
    <property type="match status" value="1"/>
</dbReference>
<evidence type="ECO:0000259" key="1">
    <source>
        <dbReference type="Pfam" id="PF01636"/>
    </source>
</evidence>
<evidence type="ECO:0000313" key="3">
    <source>
        <dbReference type="Proteomes" id="UP001344658"/>
    </source>
</evidence>
<dbReference type="InterPro" id="IPR002575">
    <property type="entry name" value="Aminoglycoside_PTrfase"/>
</dbReference>
<comment type="caution">
    <text evidence="2">The sequence shown here is derived from an EMBL/GenBank/DDBJ whole genome shotgun (WGS) entry which is preliminary data.</text>
</comment>
<protein>
    <submittedName>
        <fullName evidence="2">Phosphotransferase</fullName>
    </submittedName>
</protein>
<dbReference type="PANTHER" id="PTHR21310:SF15">
    <property type="entry name" value="AMINOGLYCOSIDE PHOSPHOTRANSFERASE DOMAIN-CONTAINING PROTEIN"/>
    <property type="match status" value="1"/>
</dbReference>
<reference evidence="2 3" key="1">
    <citation type="submission" date="2023-12" db="EMBL/GenBank/DDBJ databases">
        <title>Streptomyces sp. V4-01.</title>
        <authorList>
            <person name="Somphong A."/>
            <person name="Phongsopitanun W."/>
        </authorList>
    </citation>
    <scope>NUCLEOTIDE SEQUENCE [LARGE SCALE GENOMIC DNA]</scope>
    <source>
        <strain evidence="2 3">V4-01</strain>
    </source>
</reference>
<dbReference type="EMBL" id="JAZEWV010000006">
    <property type="protein sequence ID" value="MEE4542374.1"/>
    <property type="molecule type" value="Genomic_DNA"/>
</dbReference>
<dbReference type="PANTHER" id="PTHR21310">
    <property type="entry name" value="AMINOGLYCOSIDE PHOSPHOTRANSFERASE-RELATED-RELATED"/>
    <property type="match status" value="1"/>
</dbReference>
<dbReference type="Pfam" id="PF01636">
    <property type="entry name" value="APH"/>
    <property type="match status" value="1"/>
</dbReference>
<evidence type="ECO:0000313" key="2">
    <source>
        <dbReference type="EMBL" id="MEE4542374.1"/>
    </source>
</evidence>
<keyword evidence="3" id="KW-1185">Reference proteome</keyword>
<dbReference type="RefSeq" id="WP_330794306.1">
    <property type="nucleotide sequence ID" value="NZ_JAZEWV010000006.1"/>
</dbReference>
<dbReference type="Proteomes" id="UP001344658">
    <property type="component" value="Unassembled WGS sequence"/>
</dbReference>
<feature type="domain" description="Aminoglycoside phosphotransferase" evidence="1">
    <location>
        <begin position="31"/>
        <end position="283"/>
    </location>
</feature>
<accession>A0ABU7PAQ6</accession>
<name>A0ABU7PAQ6_9ACTN</name>
<sequence length="337" mass="35393">MGVDTVGERVLAVLSQMGAAAGATGGAAARVTELTGGTYNALHSVELADGERLVLKTPPPADAPRLRYETELLHGEALFYQSAAAVGVPAPRVLHAQPLESAAGGAFLLMSHLPGRTWWEVAEGMAAPERDRLRASLGAMVARLHTVTGPGFGYPAQSTGRLTGRWAPAFAAMAGALLDDAERHRPWLPRPVPAIRAALAAAAPALDEVTVPALVHFDLWPGNVLLDGPAGARTISGLIDGERMFWGDPLADFASLSLFMPEAESDPAFLSGYGAAGGRTVFDAAAARRIALYRCYLYLIMLVEVVPRGYGGEHVAWLREFTGPRLDAALDAVAGVS</sequence>
<dbReference type="Gene3D" id="3.30.200.20">
    <property type="entry name" value="Phosphorylase Kinase, domain 1"/>
    <property type="match status" value="1"/>
</dbReference>
<dbReference type="InterPro" id="IPR011009">
    <property type="entry name" value="Kinase-like_dom_sf"/>
</dbReference>
<dbReference type="Gene3D" id="3.90.1200.10">
    <property type="match status" value="1"/>
</dbReference>
<proteinExistence type="predicted"/>
<organism evidence="2 3">
    <name type="scientific">Actinacidiphila polyblastidii</name>
    <dbReference type="NCBI Taxonomy" id="3110430"/>
    <lineage>
        <taxon>Bacteria</taxon>
        <taxon>Bacillati</taxon>
        <taxon>Actinomycetota</taxon>
        <taxon>Actinomycetes</taxon>
        <taxon>Kitasatosporales</taxon>
        <taxon>Streptomycetaceae</taxon>
        <taxon>Actinacidiphila</taxon>
    </lineage>
</organism>
<gene>
    <name evidence="2" type="ORF">V2S66_10420</name>
</gene>